<feature type="binding site" evidence="6 7">
    <location>
        <position position="138"/>
    </location>
    <ligand>
        <name>S-adenosyl-L-methionine</name>
        <dbReference type="ChEBI" id="CHEBI:59789"/>
    </ligand>
</feature>
<accession>A0A518DEZ0</accession>
<proteinExistence type="inferred from homology"/>
<dbReference type="OrthoDB" id="9789043at2"/>
<evidence type="ECO:0000259" key="8">
    <source>
        <dbReference type="Pfam" id="PF00588"/>
    </source>
</evidence>
<dbReference type="InterPro" id="IPR029028">
    <property type="entry name" value="Alpha/beta_knot_MTases"/>
</dbReference>
<dbReference type="RefSeq" id="WP_145287788.1">
    <property type="nucleotide sequence ID" value="NZ_CP036291.1"/>
</dbReference>
<comment type="subcellular location">
    <subcellularLocation>
        <location evidence="6">Cytoplasm</location>
    </subcellularLocation>
</comment>
<feature type="binding site" evidence="6 7">
    <location>
        <position position="109"/>
    </location>
    <ligand>
        <name>S-adenosyl-L-methionine</name>
        <dbReference type="ChEBI" id="CHEBI:59789"/>
    </ligand>
</feature>
<dbReference type="PANTHER" id="PTHR42971">
    <property type="entry name" value="TRNA (CYTIDINE(34)-2'-O)-METHYLTRANSFERASE"/>
    <property type="match status" value="1"/>
</dbReference>
<evidence type="ECO:0000256" key="4">
    <source>
        <dbReference type="ARBA" id="ARBA00022691"/>
    </source>
</evidence>
<gene>
    <name evidence="9" type="primary">trmL</name>
    <name evidence="9" type="ORF">Pla175_34530</name>
</gene>
<dbReference type="GO" id="GO:0141098">
    <property type="term" value="F:tRNA (cytidine(34)-2'-O)-methyltransferase activity"/>
    <property type="evidence" value="ECO:0007669"/>
    <property type="project" value="RHEA"/>
</dbReference>
<evidence type="ECO:0000256" key="5">
    <source>
        <dbReference type="ARBA" id="ARBA00022694"/>
    </source>
</evidence>
<comment type="similarity">
    <text evidence="6">Belongs to the class IV-like SAM-binding methyltransferase superfamily. RNA methyltransferase TrmH family. TrmL subfamily.</text>
</comment>
<dbReference type="Proteomes" id="UP000317429">
    <property type="component" value="Chromosome"/>
</dbReference>
<keyword evidence="2 6" id="KW-0489">Methyltransferase</keyword>
<comment type="function">
    <text evidence="6">Could methylate the ribose at the nucleotide 34 wobble position in tRNA.</text>
</comment>
<dbReference type="PIRSF" id="PIRSF029256">
    <property type="entry name" value="SpoU_TrmH_prd"/>
    <property type="match status" value="1"/>
</dbReference>
<evidence type="ECO:0000256" key="2">
    <source>
        <dbReference type="ARBA" id="ARBA00022603"/>
    </source>
</evidence>
<evidence type="ECO:0000256" key="6">
    <source>
        <dbReference type="HAMAP-Rule" id="MF_01885"/>
    </source>
</evidence>
<dbReference type="EMBL" id="CP036291">
    <property type="protein sequence ID" value="QDU90054.1"/>
    <property type="molecule type" value="Genomic_DNA"/>
</dbReference>
<keyword evidence="5 6" id="KW-0819">tRNA processing</keyword>
<keyword evidence="3 6" id="KW-0808">Transferase</keyword>
<dbReference type="AlphaFoldDB" id="A0A518DEZ0"/>
<organism evidence="9 10">
    <name type="scientific">Pirellulimonas nuda</name>
    <dbReference type="NCBI Taxonomy" id="2528009"/>
    <lineage>
        <taxon>Bacteria</taxon>
        <taxon>Pseudomonadati</taxon>
        <taxon>Planctomycetota</taxon>
        <taxon>Planctomycetia</taxon>
        <taxon>Pirellulales</taxon>
        <taxon>Lacipirellulaceae</taxon>
        <taxon>Pirellulimonas</taxon>
    </lineage>
</organism>
<dbReference type="GO" id="GO:0003723">
    <property type="term" value="F:RNA binding"/>
    <property type="evidence" value="ECO:0007669"/>
    <property type="project" value="InterPro"/>
</dbReference>
<comment type="caution">
    <text evidence="6">Lacks conserved residue(s) required for the propagation of feature annotation.</text>
</comment>
<dbReference type="Gene3D" id="3.40.1280.10">
    <property type="match status" value="1"/>
</dbReference>
<reference evidence="9 10" key="1">
    <citation type="submission" date="2019-02" db="EMBL/GenBank/DDBJ databases">
        <title>Deep-cultivation of Planctomycetes and their phenomic and genomic characterization uncovers novel biology.</title>
        <authorList>
            <person name="Wiegand S."/>
            <person name="Jogler M."/>
            <person name="Boedeker C."/>
            <person name="Pinto D."/>
            <person name="Vollmers J."/>
            <person name="Rivas-Marin E."/>
            <person name="Kohn T."/>
            <person name="Peeters S.H."/>
            <person name="Heuer A."/>
            <person name="Rast P."/>
            <person name="Oberbeckmann S."/>
            <person name="Bunk B."/>
            <person name="Jeske O."/>
            <person name="Meyerdierks A."/>
            <person name="Storesund J.E."/>
            <person name="Kallscheuer N."/>
            <person name="Luecker S."/>
            <person name="Lage O.M."/>
            <person name="Pohl T."/>
            <person name="Merkel B.J."/>
            <person name="Hornburger P."/>
            <person name="Mueller R.-W."/>
            <person name="Bruemmer F."/>
            <person name="Labrenz M."/>
            <person name="Spormann A.M."/>
            <person name="Op den Camp H."/>
            <person name="Overmann J."/>
            <person name="Amann R."/>
            <person name="Jetten M.S.M."/>
            <person name="Mascher T."/>
            <person name="Medema M.H."/>
            <person name="Devos D.P."/>
            <person name="Kaster A.-K."/>
            <person name="Ovreas L."/>
            <person name="Rohde M."/>
            <person name="Galperin M.Y."/>
            <person name="Jogler C."/>
        </authorList>
    </citation>
    <scope>NUCLEOTIDE SEQUENCE [LARGE SCALE GENOMIC DNA]</scope>
    <source>
        <strain evidence="9 10">Pla175</strain>
    </source>
</reference>
<keyword evidence="1 6" id="KW-0963">Cytoplasm</keyword>
<dbReference type="InterPro" id="IPR029026">
    <property type="entry name" value="tRNA_m1G_MTases_N"/>
</dbReference>
<dbReference type="GO" id="GO:0141102">
    <property type="term" value="F:tRNA (5-carboxymethylaminomethyluridine(34)-2'-O)-methyltransferase activity"/>
    <property type="evidence" value="ECO:0007669"/>
    <property type="project" value="RHEA"/>
</dbReference>
<feature type="binding site" evidence="6 7">
    <location>
        <position position="130"/>
    </location>
    <ligand>
        <name>S-adenosyl-L-methionine</name>
        <dbReference type="ChEBI" id="CHEBI:59789"/>
    </ligand>
</feature>
<dbReference type="CDD" id="cd18094">
    <property type="entry name" value="SpoU-like_TrmL"/>
    <property type="match status" value="1"/>
</dbReference>
<name>A0A518DEZ0_9BACT</name>
<evidence type="ECO:0000313" key="9">
    <source>
        <dbReference type="EMBL" id="QDU90054.1"/>
    </source>
</evidence>
<sequence length="169" mass="19226">MDPAPPYDPCLHVVLFEPEIPYNTGSVGRTCVALGAKLWLVRPLGFRVDDYYLRRAGLDYWKHLAWEVVDEWAALTARLPVDRCWFFTKHGQRDYLDADYSRQDVLVFGRESSGLPEAIRGLAPDRNLMIPTRPEVRSLNLSNAVAVAGYEAARQWRAIRGKSPTPEPQ</sequence>
<dbReference type="HAMAP" id="MF_01885">
    <property type="entry name" value="tRNA_methyltr_TrmL"/>
    <property type="match status" value="1"/>
</dbReference>
<dbReference type="InterPro" id="IPR001537">
    <property type="entry name" value="SpoU_MeTrfase"/>
</dbReference>
<evidence type="ECO:0000313" key="10">
    <source>
        <dbReference type="Proteomes" id="UP000317429"/>
    </source>
</evidence>
<dbReference type="GO" id="GO:0002130">
    <property type="term" value="P:wobble position ribose methylation"/>
    <property type="evidence" value="ECO:0007669"/>
    <property type="project" value="TreeGrafter"/>
</dbReference>
<dbReference type="GO" id="GO:0005737">
    <property type="term" value="C:cytoplasm"/>
    <property type="evidence" value="ECO:0007669"/>
    <property type="project" value="UniProtKB-SubCell"/>
</dbReference>
<dbReference type="PANTHER" id="PTHR42971:SF1">
    <property type="entry name" value="TRNA (CYTIDINE(34)-2'-O)-METHYLTRANSFERASE"/>
    <property type="match status" value="1"/>
</dbReference>
<evidence type="ECO:0000256" key="7">
    <source>
        <dbReference type="PIRSR" id="PIRSR029256-1"/>
    </source>
</evidence>
<dbReference type="InterPro" id="IPR016914">
    <property type="entry name" value="TrmL"/>
</dbReference>
<evidence type="ECO:0000256" key="3">
    <source>
        <dbReference type="ARBA" id="ARBA00022679"/>
    </source>
</evidence>
<dbReference type="Pfam" id="PF00588">
    <property type="entry name" value="SpoU_methylase"/>
    <property type="match status" value="1"/>
</dbReference>
<evidence type="ECO:0000256" key="1">
    <source>
        <dbReference type="ARBA" id="ARBA00022490"/>
    </source>
</evidence>
<dbReference type="EC" id="2.1.1.207" evidence="6"/>
<dbReference type="SUPFAM" id="SSF75217">
    <property type="entry name" value="alpha/beta knot"/>
    <property type="match status" value="1"/>
</dbReference>
<comment type="catalytic activity">
    <reaction evidence="6">
        <text>5-carboxymethylaminomethyluridine(34) in tRNA(Leu) + S-adenosyl-L-methionine = 5-carboxymethylaminomethyl-2'-O-methyluridine(34) in tRNA(Leu) + S-adenosyl-L-homocysteine + H(+)</text>
        <dbReference type="Rhea" id="RHEA:43088"/>
        <dbReference type="Rhea" id="RHEA-COMP:10333"/>
        <dbReference type="Rhea" id="RHEA-COMP:10334"/>
        <dbReference type="ChEBI" id="CHEBI:15378"/>
        <dbReference type="ChEBI" id="CHEBI:57856"/>
        <dbReference type="ChEBI" id="CHEBI:59789"/>
        <dbReference type="ChEBI" id="CHEBI:74508"/>
        <dbReference type="ChEBI" id="CHEBI:74511"/>
        <dbReference type="EC" id="2.1.1.207"/>
    </reaction>
</comment>
<comment type="catalytic activity">
    <reaction evidence="6">
        <text>cytidine(34) in tRNA + S-adenosyl-L-methionine = 2'-O-methylcytidine(34) in tRNA + S-adenosyl-L-homocysteine + H(+)</text>
        <dbReference type="Rhea" id="RHEA:43084"/>
        <dbReference type="Rhea" id="RHEA-COMP:10331"/>
        <dbReference type="Rhea" id="RHEA-COMP:10332"/>
        <dbReference type="ChEBI" id="CHEBI:15378"/>
        <dbReference type="ChEBI" id="CHEBI:57856"/>
        <dbReference type="ChEBI" id="CHEBI:59789"/>
        <dbReference type="ChEBI" id="CHEBI:74495"/>
        <dbReference type="ChEBI" id="CHEBI:82748"/>
        <dbReference type="EC" id="2.1.1.207"/>
    </reaction>
</comment>
<protein>
    <recommendedName>
        <fullName evidence="6">Putative tRNA (cytidine(34)-2'-O)-methyltransferase</fullName>
        <ecNumber evidence="6">2.1.1.207</ecNumber>
    </recommendedName>
    <alternativeName>
        <fullName evidence="6">tRNA (cytidine/uridine-2'-O-)-methyltransferase</fullName>
    </alternativeName>
</protein>
<feature type="domain" description="tRNA/rRNA methyltransferase SpoU type" evidence="8">
    <location>
        <begin position="11"/>
        <end position="150"/>
    </location>
</feature>
<dbReference type="KEGG" id="pnd:Pla175_34530"/>
<keyword evidence="10" id="KW-1185">Reference proteome</keyword>
<keyword evidence="4 6" id="KW-0949">S-adenosyl-L-methionine</keyword>